<feature type="domain" description="Major facilitator superfamily (MFS) profile" evidence="14">
    <location>
        <begin position="7"/>
        <end position="706"/>
    </location>
</feature>
<evidence type="ECO:0000256" key="2">
    <source>
        <dbReference type="ARBA" id="ARBA00010992"/>
    </source>
</evidence>
<evidence type="ECO:0000256" key="1">
    <source>
        <dbReference type="ARBA" id="ARBA00004128"/>
    </source>
</evidence>
<feature type="transmembrane region" description="Helical" evidence="13">
    <location>
        <begin position="133"/>
        <end position="157"/>
    </location>
</feature>
<dbReference type="PROSITE" id="PS00216">
    <property type="entry name" value="SUGAR_TRANSPORT_1"/>
    <property type="match status" value="1"/>
</dbReference>
<dbReference type="Pfam" id="PF00083">
    <property type="entry name" value="Sugar_tr"/>
    <property type="match status" value="2"/>
</dbReference>
<organism evidence="15 16">
    <name type="scientific">Quillaja saponaria</name>
    <name type="common">Soap bark tree</name>
    <dbReference type="NCBI Taxonomy" id="32244"/>
    <lineage>
        <taxon>Eukaryota</taxon>
        <taxon>Viridiplantae</taxon>
        <taxon>Streptophyta</taxon>
        <taxon>Embryophyta</taxon>
        <taxon>Tracheophyta</taxon>
        <taxon>Spermatophyta</taxon>
        <taxon>Magnoliopsida</taxon>
        <taxon>eudicotyledons</taxon>
        <taxon>Gunneridae</taxon>
        <taxon>Pentapetalae</taxon>
        <taxon>rosids</taxon>
        <taxon>fabids</taxon>
        <taxon>Fabales</taxon>
        <taxon>Quillajaceae</taxon>
        <taxon>Quillaja</taxon>
    </lineage>
</organism>
<feature type="transmembrane region" description="Helical" evidence="13">
    <location>
        <begin position="75"/>
        <end position="94"/>
    </location>
</feature>
<dbReference type="InterPro" id="IPR005829">
    <property type="entry name" value="Sugar_transporter_CS"/>
</dbReference>
<comment type="catalytic activity">
    <reaction evidence="10">
        <text>D-glucose(out) + H(+)(in) = D-glucose(in) + H(+)(out)</text>
        <dbReference type="Rhea" id="RHEA:73203"/>
        <dbReference type="ChEBI" id="CHEBI:4167"/>
        <dbReference type="ChEBI" id="CHEBI:15378"/>
    </reaction>
    <physiologicalReaction direction="left-to-right" evidence="10">
        <dbReference type="Rhea" id="RHEA:73204"/>
    </physiologicalReaction>
</comment>
<dbReference type="InterPro" id="IPR005828">
    <property type="entry name" value="MFS_sugar_transport-like"/>
</dbReference>
<evidence type="ECO:0000256" key="11">
    <source>
        <dbReference type="ARBA" id="ARBA00051074"/>
    </source>
</evidence>
<dbReference type="InterPro" id="IPR036259">
    <property type="entry name" value="MFS_trans_sf"/>
</dbReference>
<evidence type="ECO:0000256" key="4">
    <source>
        <dbReference type="ARBA" id="ARBA00022553"/>
    </source>
</evidence>
<keyword evidence="4" id="KW-0597">Phosphoprotein</keyword>
<evidence type="ECO:0000256" key="9">
    <source>
        <dbReference type="ARBA" id="ARBA00023136"/>
    </source>
</evidence>
<accession>A0AAD7PF25</accession>
<evidence type="ECO:0000256" key="7">
    <source>
        <dbReference type="ARBA" id="ARBA00022692"/>
    </source>
</evidence>
<dbReference type="SUPFAM" id="SSF103473">
    <property type="entry name" value="MFS general substrate transporter"/>
    <property type="match status" value="1"/>
</dbReference>
<proteinExistence type="inferred from homology"/>
<keyword evidence="3" id="KW-0813">Transport</keyword>
<protein>
    <submittedName>
        <fullName evidence="15">Monosaccharide-sensing protein 2</fullName>
    </submittedName>
</protein>
<keyword evidence="5" id="KW-0926">Vacuole</keyword>
<dbReference type="PANTHER" id="PTHR48020:SF35">
    <property type="entry name" value="SUGAR TRANSPORTER"/>
    <property type="match status" value="1"/>
</dbReference>
<dbReference type="Gene3D" id="1.20.1250.20">
    <property type="entry name" value="MFS general substrate transporter like domains"/>
    <property type="match status" value="2"/>
</dbReference>
<dbReference type="InterPro" id="IPR050814">
    <property type="entry name" value="Myo-inositol_Transporter"/>
</dbReference>
<dbReference type="EMBL" id="JARAOO010000010">
    <property type="protein sequence ID" value="KAJ7953246.1"/>
    <property type="molecule type" value="Genomic_DNA"/>
</dbReference>
<evidence type="ECO:0000313" key="15">
    <source>
        <dbReference type="EMBL" id="KAJ7953246.1"/>
    </source>
</evidence>
<dbReference type="GO" id="GO:0022857">
    <property type="term" value="F:transmembrane transporter activity"/>
    <property type="evidence" value="ECO:0007669"/>
    <property type="project" value="InterPro"/>
</dbReference>
<feature type="transmembrane region" description="Helical" evidence="13">
    <location>
        <begin position="585"/>
        <end position="609"/>
    </location>
</feature>
<comment type="similarity">
    <text evidence="2">Belongs to the major facilitator superfamily. Sugar transporter (TC 2.A.1.1) family.</text>
</comment>
<feature type="transmembrane region" description="Helical" evidence="13">
    <location>
        <begin position="163"/>
        <end position="185"/>
    </location>
</feature>
<gene>
    <name evidence="15" type="ORF">O6P43_024975</name>
</gene>
<name>A0AAD7PF25_QUISA</name>
<dbReference type="Proteomes" id="UP001163823">
    <property type="component" value="Chromosome 10"/>
</dbReference>
<feature type="transmembrane region" description="Helical" evidence="13">
    <location>
        <begin position="651"/>
        <end position="671"/>
    </location>
</feature>
<sequence length="724" mass="77747">MRGVVLVALAATLGNVLQGWDNSTIAGALIYVKKEFNLETKPTLEGLIVAMSLIGATFITTISGTISDWFGRRPMLIISSVMYFLSGLIMLWVPNVYVLLFARLLDGFGVGLAVTLIPVYISETAPSDIRGRLNTLPQFAGSGGMFLSYCMVFVMSLTESPSWRLMVGVLCIPSIIYFVLTVFYLPESPRWLVSKGRMLEAKQVLQRLRSTEDVSGELALLVEGLGTGAETSVEEYLITPENELNRNQEANEGNDYKLYGPDGGLSLVVKPVSGQSTLGMRSRHGSFRNQNAPLMDPLVTLIGSFQENLPEAGSTRNLLLPKVGSINSMSDYPGENEQWEVENQGNDASRPTYNDNLQTPLLSRQATGMDKGSASASKDNILGRPNSSFMQGNAGDIANNTSIGGGWQLVWKWAEKVREDGKREGVFQKVYLHQEGIPGSRRDSFASVAGGGMPSGGEVVQASALVSQSARHSKDTLNPYGPAIAHQGDAAAKGSSWRDLLEPGVKRALYVGVGLQLLQQAAGINGVLYFAPQILKEAGVAVLLSNLGISSTSASLLISALTTFLMLPCIGLSMWLMDISGRRSILLSTIPILIVSLAALILGSLVNMGSVLNATISTTSVVVYLCCFVMGLGVIPNILCSEIFPTRVRGICIAICALAYWIGNMITTYSFPVMLKSMGLAGVFGVYATGCILSWIFVVLKVPETKGMPLEVISEFFALGANPN</sequence>
<keyword evidence="6" id="KW-0762">Sugar transport</keyword>
<feature type="transmembrane region" description="Helical" evidence="13">
    <location>
        <begin position="43"/>
        <end position="63"/>
    </location>
</feature>
<evidence type="ECO:0000313" key="16">
    <source>
        <dbReference type="Proteomes" id="UP001163823"/>
    </source>
</evidence>
<evidence type="ECO:0000256" key="6">
    <source>
        <dbReference type="ARBA" id="ARBA00022597"/>
    </source>
</evidence>
<dbReference type="KEGG" id="qsa:O6P43_024975"/>
<evidence type="ECO:0000256" key="3">
    <source>
        <dbReference type="ARBA" id="ARBA00022448"/>
    </source>
</evidence>
<feature type="transmembrane region" description="Helical" evidence="13">
    <location>
        <begin position="100"/>
        <end position="121"/>
    </location>
</feature>
<dbReference type="AlphaFoldDB" id="A0AAD7PF25"/>
<comment type="caution">
    <text evidence="15">The sequence shown here is derived from an EMBL/GenBank/DDBJ whole genome shotgun (WGS) entry which is preliminary data.</text>
</comment>
<evidence type="ECO:0000256" key="13">
    <source>
        <dbReference type="SAM" id="Phobius"/>
    </source>
</evidence>
<dbReference type="PRINTS" id="PR00171">
    <property type="entry name" value="SUGRTRNSPORT"/>
</dbReference>
<evidence type="ECO:0000256" key="5">
    <source>
        <dbReference type="ARBA" id="ARBA00022554"/>
    </source>
</evidence>
<feature type="transmembrane region" description="Helical" evidence="13">
    <location>
        <begin position="551"/>
        <end position="573"/>
    </location>
</feature>
<feature type="transmembrane region" description="Helical" evidence="13">
    <location>
        <begin position="677"/>
        <end position="700"/>
    </location>
</feature>
<feature type="transmembrane region" description="Helical" evidence="13">
    <location>
        <begin position="621"/>
        <end position="639"/>
    </location>
</feature>
<dbReference type="InterPro" id="IPR003663">
    <property type="entry name" value="Sugar/inositol_transpt"/>
</dbReference>
<dbReference type="PROSITE" id="PS00217">
    <property type="entry name" value="SUGAR_TRANSPORT_2"/>
    <property type="match status" value="1"/>
</dbReference>
<evidence type="ECO:0000256" key="8">
    <source>
        <dbReference type="ARBA" id="ARBA00022989"/>
    </source>
</evidence>
<dbReference type="PROSITE" id="PS50850">
    <property type="entry name" value="MFS"/>
    <property type="match status" value="1"/>
</dbReference>
<comment type="subcellular location">
    <subcellularLocation>
        <location evidence="1">Vacuole membrane</location>
        <topology evidence="1">Multi-pass membrane protein</topology>
    </subcellularLocation>
</comment>
<evidence type="ECO:0000259" key="14">
    <source>
        <dbReference type="PROSITE" id="PS50850"/>
    </source>
</evidence>
<keyword evidence="16" id="KW-1185">Reference proteome</keyword>
<dbReference type="FunFam" id="1.20.1250.20:FF:000108">
    <property type="entry name" value="Monosaccharide-sensing protein 2"/>
    <property type="match status" value="1"/>
</dbReference>
<evidence type="ECO:0000256" key="10">
    <source>
        <dbReference type="ARBA" id="ARBA00050663"/>
    </source>
</evidence>
<reference evidence="15" key="1">
    <citation type="journal article" date="2023" name="Science">
        <title>Elucidation of the pathway for biosynthesis of saponin adjuvants from the soapbark tree.</title>
        <authorList>
            <person name="Reed J."/>
            <person name="Orme A."/>
            <person name="El-Demerdash A."/>
            <person name="Owen C."/>
            <person name="Martin L.B.B."/>
            <person name="Misra R.C."/>
            <person name="Kikuchi S."/>
            <person name="Rejzek M."/>
            <person name="Martin A.C."/>
            <person name="Harkess A."/>
            <person name="Leebens-Mack J."/>
            <person name="Louveau T."/>
            <person name="Stephenson M.J."/>
            <person name="Osbourn A."/>
        </authorList>
    </citation>
    <scope>NUCLEOTIDE SEQUENCE</scope>
    <source>
        <strain evidence="15">S10</strain>
    </source>
</reference>
<keyword evidence="7 13" id="KW-0812">Transmembrane</keyword>
<dbReference type="GO" id="GO:0009705">
    <property type="term" value="C:plant-type vacuole membrane"/>
    <property type="evidence" value="ECO:0007669"/>
    <property type="project" value="UniProtKB-ARBA"/>
</dbReference>
<dbReference type="PANTHER" id="PTHR48020">
    <property type="entry name" value="PROTON MYO-INOSITOL COTRANSPORTER"/>
    <property type="match status" value="1"/>
</dbReference>
<dbReference type="InterPro" id="IPR020846">
    <property type="entry name" value="MFS_dom"/>
</dbReference>
<feature type="region of interest" description="Disordered" evidence="12">
    <location>
        <begin position="365"/>
        <end position="386"/>
    </location>
</feature>
<comment type="catalytic activity">
    <reaction evidence="11">
        <text>sucrose(out) + H(+)(in) = sucrose(in) + H(+)(out)</text>
        <dbReference type="Rhea" id="RHEA:73211"/>
        <dbReference type="ChEBI" id="CHEBI:15378"/>
        <dbReference type="ChEBI" id="CHEBI:17992"/>
    </reaction>
    <physiologicalReaction direction="left-to-right" evidence="11">
        <dbReference type="Rhea" id="RHEA:73212"/>
    </physiologicalReaction>
</comment>
<evidence type="ECO:0000256" key="12">
    <source>
        <dbReference type="SAM" id="MobiDB-lite"/>
    </source>
</evidence>
<dbReference type="FunFam" id="1.20.1250.20:FF:000103">
    <property type="entry name" value="monosaccharide-sensing protein 2"/>
    <property type="match status" value="1"/>
</dbReference>
<keyword evidence="8 13" id="KW-1133">Transmembrane helix</keyword>
<keyword evidence="9 13" id="KW-0472">Membrane</keyword>